<evidence type="ECO:0000256" key="2">
    <source>
        <dbReference type="ARBA" id="ARBA00022741"/>
    </source>
</evidence>
<comment type="caution">
    <text evidence="6">The sequence shown here is derived from an EMBL/GenBank/DDBJ whole genome shotgun (WGS) entry which is preliminary data.</text>
</comment>
<feature type="binding site" evidence="4">
    <location>
        <position position="53"/>
    </location>
    <ligand>
        <name>substrate</name>
    </ligand>
</feature>
<dbReference type="SUPFAM" id="SSF100950">
    <property type="entry name" value="NagB/RpiA/CoA transferase-like"/>
    <property type="match status" value="1"/>
</dbReference>
<organism evidence="6 7">
    <name type="scientific">Pseudoramibacter alactolyticus ATCC 23263</name>
    <dbReference type="NCBI Taxonomy" id="887929"/>
    <lineage>
        <taxon>Bacteria</taxon>
        <taxon>Bacillati</taxon>
        <taxon>Bacillota</taxon>
        <taxon>Clostridia</taxon>
        <taxon>Eubacteriales</taxon>
        <taxon>Eubacteriaceae</taxon>
        <taxon>Pseudoramibacter</taxon>
    </lineage>
</organism>
<dbReference type="Proteomes" id="UP000004754">
    <property type="component" value="Unassembled WGS sequence"/>
</dbReference>
<feature type="binding site" evidence="4">
    <location>
        <position position="58"/>
    </location>
    <ligand>
        <name>substrate</name>
    </ligand>
</feature>
<proteinExistence type="inferred from homology"/>
<keyword evidence="5" id="KW-0460">Magnesium</keyword>
<dbReference type="RefSeq" id="WP_006599713.1">
    <property type="nucleotide sequence ID" value="NZ_GL622359.1"/>
</dbReference>
<comment type="cofactor">
    <cofactor evidence="5">
        <name>Mg(2+)</name>
        <dbReference type="ChEBI" id="CHEBI:18420"/>
    </cofactor>
</comment>
<dbReference type="GO" id="GO:0009396">
    <property type="term" value="P:folic acid-containing compound biosynthetic process"/>
    <property type="evidence" value="ECO:0007669"/>
    <property type="project" value="TreeGrafter"/>
</dbReference>
<evidence type="ECO:0000256" key="1">
    <source>
        <dbReference type="ARBA" id="ARBA00010638"/>
    </source>
</evidence>
<dbReference type="AlphaFoldDB" id="E6MJV6"/>
<dbReference type="Gene3D" id="3.40.50.10420">
    <property type="entry name" value="NagB/RpiA/CoA transferase-like"/>
    <property type="match status" value="1"/>
</dbReference>
<dbReference type="GO" id="GO:0030272">
    <property type="term" value="F:5-formyltetrahydrofolate cyclo-ligase activity"/>
    <property type="evidence" value="ECO:0007669"/>
    <property type="project" value="UniProtKB-EC"/>
</dbReference>
<dbReference type="STRING" id="887929.HMP0721_2291"/>
<name>E6MJV6_9FIRM</name>
<dbReference type="HOGENOM" id="CLU_066245_2_2_9"/>
<evidence type="ECO:0000313" key="7">
    <source>
        <dbReference type="Proteomes" id="UP000004754"/>
    </source>
</evidence>
<evidence type="ECO:0000256" key="4">
    <source>
        <dbReference type="PIRSR" id="PIRSR006806-1"/>
    </source>
</evidence>
<dbReference type="InterPro" id="IPR002698">
    <property type="entry name" value="FTHF_cligase"/>
</dbReference>
<evidence type="ECO:0000256" key="5">
    <source>
        <dbReference type="RuleBase" id="RU361279"/>
    </source>
</evidence>
<dbReference type="InterPro" id="IPR037171">
    <property type="entry name" value="NagB/RpiA_transferase-like"/>
</dbReference>
<dbReference type="OrthoDB" id="9801938at2"/>
<dbReference type="EC" id="6.3.3.2" evidence="5"/>
<keyword evidence="6" id="KW-0436">Ligase</keyword>
<comment type="catalytic activity">
    <reaction evidence="5">
        <text>(6S)-5-formyl-5,6,7,8-tetrahydrofolate + ATP = (6R)-5,10-methenyltetrahydrofolate + ADP + phosphate</text>
        <dbReference type="Rhea" id="RHEA:10488"/>
        <dbReference type="ChEBI" id="CHEBI:30616"/>
        <dbReference type="ChEBI" id="CHEBI:43474"/>
        <dbReference type="ChEBI" id="CHEBI:57455"/>
        <dbReference type="ChEBI" id="CHEBI:57457"/>
        <dbReference type="ChEBI" id="CHEBI:456216"/>
        <dbReference type="EC" id="6.3.3.2"/>
    </reaction>
</comment>
<dbReference type="PANTHER" id="PTHR23407:SF1">
    <property type="entry name" value="5-FORMYLTETRAHYDROFOLATE CYCLO-LIGASE"/>
    <property type="match status" value="1"/>
</dbReference>
<dbReference type="GO" id="GO:0046872">
    <property type="term" value="F:metal ion binding"/>
    <property type="evidence" value="ECO:0007669"/>
    <property type="project" value="UniProtKB-KW"/>
</dbReference>
<sequence>MPISNPAAQKKHLRQKWRAHRDATHNPAVDAAVGRAFLASSFYREARNLFISVSFGSELDTHALIARALADGKCVAVPYCDTQTHRMLPLWIERFPDDLTPGTMGILEPDPALCAPALPETLDLVIVPGIAFTRRGVRLGYGGGYYDRFLALLPAHVPTLALAPASQITDVLPAEPHDRRFGWLLTEAGLTDCRRAAAHD</sequence>
<keyword evidence="2 4" id="KW-0547">Nucleotide-binding</keyword>
<keyword evidence="7" id="KW-1185">Reference proteome</keyword>
<dbReference type="EMBL" id="AEQN01000032">
    <property type="protein sequence ID" value="EFV00643.1"/>
    <property type="molecule type" value="Genomic_DNA"/>
</dbReference>
<feature type="binding site" evidence="4">
    <location>
        <begin position="138"/>
        <end position="146"/>
    </location>
    <ligand>
        <name>ATP</name>
        <dbReference type="ChEBI" id="CHEBI:30616"/>
    </ligand>
</feature>
<dbReference type="Pfam" id="PF01812">
    <property type="entry name" value="5-FTHF_cyc-lig"/>
    <property type="match status" value="1"/>
</dbReference>
<gene>
    <name evidence="6" type="ORF">HMP0721_2291</name>
</gene>
<reference evidence="6 7" key="1">
    <citation type="submission" date="2010-12" db="EMBL/GenBank/DDBJ databases">
        <authorList>
            <person name="Muzny D."/>
            <person name="Qin X."/>
            <person name="Deng J."/>
            <person name="Jiang H."/>
            <person name="Liu Y."/>
            <person name="Qu J."/>
            <person name="Song X.-Z."/>
            <person name="Zhang L."/>
            <person name="Thornton R."/>
            <person name="Coyle M."/>
            <person name="Francisco L."/>
            <person name="Jackson L."/>
            <person name="Javaid M."/>
            <person name="Korchina V."/>
            <person name="Kovar C."/>
            <person name="Mata R."/>
            <person name="Mathew T."/>
            <person name="Ngo R."/>
            <person name="Nguyen L."/>
            <person name="Nguyen N."/>
            <person name="Okwuonu G."/>
            <person name="Ongeri F."/>
            <person name="Pham C."/>
            <person name="Simmons D."/>
            <person name="Wilczek-Boney K."/>
            <person name="Hale W."/>
            <person name="Jakkamsetti A."/>
            <person name="Pham P."/>
            <person name="Ruth R."/>
            <person name="San Lucas F."/>
            <person name="Warren J."/>
            <person name="Zhang J."/>
            <person name="Zhao Z."/>
            <person name="Zhou C."/>
            <person name="Zhu D."/>
            <person name="Lee S."/>
            <person name="Bess C."/>
            <person name="Blankenburg K."/>
            <person name="Forbes L."/>
            <person name="Fu Q."/>
            <person name="Gubbala S."/>
            <person name="Hirani K."/>
            <person name="Jayaseelan J.C."/>
            <person name="Lara F."/>
            <person name="Munidasa M."/>
            <person name="Palculict T."/>
            <person name="Patil S."/>
            <person name="Pu L.-L."/>
            <person name="Saada N."/>
            <person name="Tang L."/>
            <person name="Weissenberger G."/>
            <person name="Zhu Y."/>
            <person name="Hemphill L."/>
            <person name="Shang Y."/>
            <person name="Youmans B."/>
            <person name="Ayvaz T."/>
            <person name="Ross M."/>
            <person name="Santibanez J."/>
            <person name="Aqrawi P."/>
            <person name="Gross S."/>
            <person name="Joshi V."/>
            <person name="Fowler G."/>
            <person name="Nazareth L."/>
            <person name="Reid J."/>
            <person name="Worley K."/>
            <person name="Petrosino J."/>
            <person name="Highlander S."/>
            <person name="Gibbs R."/>
        </authorList>
    </citation>
    <scope>NUCLEOTIDE SEQUENCE [LARGE SCALE GENOMIC DNA]</scope>
    <source>
        <strain evidence="6 7">ATCC 23263</strain>
    </source>
</reference>
<feature type="binding site" evidence="4">
    <location>
        <begin position="10"/>
        <end position="14"/>
    </location>
    <ligand>
        <name>ATP</name>
        <dbReference type="ChEBI" id="CHEBI:30616"/>
    </ligand>
</feature>
<dbReference type="GO" id="GO:0035999">
    <property type="term" value="P:tetrahydrofolate interconversion"/>
    <property type="evidence" value="ECO:0007669"/>
    <property type="project" value="TreeGrafter"/>
</dbReference>
<dbReference type="eggNOG" id="COG0212">
    <property type="taxonomic scope" value="Bacteria"/>
</dbReference>
<keyword evidence="5" id="KW-0479">Metal-binding</keyword>
<keyword evidence="3 4" id="KW-0067">ATP-binding</keyword>
<dbReference type="InterPro" id="IPR024185">
    <property type="entry name" value="FTHF_cligase-like_sf"/>
</dbReference>
<dbReference type="PIRSF" id="PIRSF006806">
    <property type="entry name" value="FTHF_cligase"/>
    <property type="match status" value="1"/>
</dbReference>
<evidence type="ECO:0000256" key="3">
    <source>
        <dbReference type="ARBA" id="ARBA00022840"/>
    </source>
</evidence>
<dbReference type="PANTHER" id="PTHR23407">
    <property type="entry name" value="ATPASE INHIBITOR/5-FORMYLTETRAHYDROFOLATE CYCLO-LIGASE"/>
    <property type="match status" value="1"/>
</dbReference>
<evidence type="ECO:0000313" key="6">
    <source>
        <dbReference type="EMBL" id="EFV00643.1"/>
    </source>
</evidence>
<dbReference type="NCBIfam" id="TIGR02727">
    <property type="entry name" value="MTHFS_bact"/>
    <property type="match status" value="1"/>
</dbReference>
<comment type="similarity">
    <text evidence="1 5">Belongs to the 5-formyltetrahydrofolate cyclo-ligase family.</text>
</comment>
<accession>E6MJV6</accession>
<dbReference type="GO" id="GO:0005524">
    <property type="term" value="F:ATP binding"/>
    <property type="evidence" value="ECO:0007669"/>
    <property type="project" value="UniProtKB-KW"/>
</dbReference>
<protein>
    <recommendedName>
        <fullName evidence="5">5-formyltetrahydrofolate cyclo-ligase</fullName>
        <ecNumber evidence="5">6.3.3.2</ecNumber>
    </recommendedName>
</protein>